<dbReference type="GO" id="GO:0008168">
    <property type="term" value="F:methyltransferase activity"/>
    <property type="evidence" value="ECO:0007669"/>
    <property type="project" value="UniProtKB-KW"/>
</dbReference>
<dbReference type="EMBL" id="BOMN01000111">
    <property type="protein sequence ID" value="GIE24575.1"/>
    <property type="molecule type" value="Genomic_DNA"/>
</dbReference>
<dbReference type="InterPro" id="IPR050447">
    <property type="entry name" value="Erg6_SMT_methyltransf"/>
</dbReference>
<dbReference type="InterPro" id="IPR029063">
    <property type="entry name" value="SAM-dependent_MTases_sf"/>
</dbReference>
<gene>
    <name evidence="3" type="ORF">Ahu01nite_076770</name>
</gene>
<dbReference type="Gene3D" id="3.40.50.150">
    <property type="entry name" value="Vaccinia Virus protein VP39"/>
    <property type="match status" value="1"/>
</dbReference>
<organism evidence="3 4">
    <name type="scientific">Winogradskya humida</name>
    <dbReference type="NCBI Taxonomy" id="113566"/>
    <lineage>
        <taxon>Bacteria</taxon>
        <taxon>Bacillati</taxon>
        <taxon>Actinomycetota</taxon>
        <taxon>Actinomycetes</taxon>
        <taxon>Micromonosporales</taxon>
        <taxon>Micromonosporaceae</taxon>
        <taxon>Winogradskya</taxon>
    </lineage>
</organism>
<feature type="domain" description="Methyltransferase type 11" evidence="2">
    <location>
        <begin position="69"/>
        <end position="167"/>
    </location>
</feature>
<reference evidence="3 4" key="1">
    <citation type="submission" date="2021-01" db="EMBL/GenBank/DDBJ databases">
        <title>Whole genome shotgun sequence of Actinoplanes humidus NBRC 14915.</title>
        <authorList>
            <person name="Komaki H."/>
            <person name="Tamura T."/>
        </authorList>
    </citation>
    <scope>NUCLEOTIDE SEQUENCE [LARGE SCALE GENOMIC DNA]</scope>
    <source>
        <strain evidence="3 4">NBRC 14915</strain>
    </source>
</reference>
<dbReference type="CDD" id="cd02440">
    <property type="entry name" value="AdoMet_MTases"/>
    <property type="match status" value="1"/>
</dbReference>
<protein>
    <submittedName>
        <fullName evidence="3">Methyltransferase type 11</fullName>
    </submittedName>
</protein>
<comment type="caution">
    <text evidence="3">The sequence shown here is derived from an EMBL/GenBank/DDBJ whole genome shotgun (WGS) entry which is preliminary data.</text>
</comment>
<dbReference type="RefSeq" id="WP_203841582.1">
    <property type="nucleotide sequence ID" value="NZ_BAAATV010000019.1"/>
</dbReference>
<sequence>MDQAYRPTTDEVIAFYDHAVPMINRLVGDNVHLGYWTSPGDPSSVQEATDRLTDMMIERLGLVPGATVLDLGCGLGAPAVRLGKAADVSVTGVATSTVLVEKARQAAHDAGVDDRVGFQVADALALPFGDGSFDAVLAIESIVHMTDLPRVFSEVRRVLRPGGRIVLTIFFRKEPLYGHAAQVVEAYRRLSLNGELLLPEEFPPLLRSAGLHQVEFLDITRQTMRHHREMIANVEKQRAELEELYGTEMVHTFVSVFEDCLAIDEPGYLLLTAERARETTSPA</sequence>
<dbReference type="InterPro" id="IPR013216">
    <property type="entry name" value="Methyltransf_11"/>
</dbReference>
<evidence type="ECO:0000259" key="2">
    <source>
        <dbReference type="Pfam" id="PF08241"/>
    </source>
</evidence>
<proteinExistence type="predicted"/>
<evidence type="ECO:0000256" key="1">
    <source>
        <dbReference type="ARBA" id="ARBA00022679"/>
    </source>
</evidence>
<dbReference type="PANTHER" id="PTHR44068">
    <property type="entry name" value="ZGC:194242"/>
    <property type="match status" value="1"/>
</dbReference>
<dbReference type="SUPFAM" id="SSF53335">
    <property type="entry name" value="S-adenosyl-L-methionine-dependent methyltransferases"/>
    <property type="match status" value="1"/>
</dbReference>
<evidence type="ECO:0000313" key="3">
    <source>
        <dbReference type="EMBL" id="GIE24575.1"/>
    </source>
</evidence>
<dbReference type="Proteomes" id="UP000603200">
    <property type="component" value="Unassembled WGS sequence"/>
</dbReference>
<name>A0ABQ4A139_9ACTN</name>
<keyword evidence="4" id="KW-1185">Reference proteome</keyword>
<evidence type="ECO:0000313" key="4">
    <source>
        <dbReference type="Proteomes" id="UP000603200"/>
    </source>
</evidence>
<dbReference type="GO" id="GO:0032259">
    <property type="term" value="P:methylation"/>
    <property type="evidence" value="ECO:0007669"/>
    <property type="project" value="UniProtKB-KW"/>
</dbReference>
<accession>A0ABQ4A139</accession>
<keyword evidence="1" id="KW-0808">Transferase</keyword>
<dbReference type="Pfam" id="PF08241">
    <property type="entry name" value="Methyltransf_11"/>
    <property type="match status" value="1"/>
</dbReference>
<keyword evidence="3" id="KW-0489">Methyltransferase</keyword>
<dbReference type="PANTHER" id="PTHR44068:SF11">
    <property type="entry name" value="GERANYL DIPHOSPHATE 2-C-METHYLTRANSFERASE"/>
    <property type="match status" value="1"/>
</dbReference>